<organism evidence="1">
    <name type="scientific">Cladocopium goreaui</name>
    <dbReference type="NCBI Taxonomy" id="2562237"/>
    <lineage>
        <taxon>Eukaryota</taxon>
        <taxon>Sar</taxon>
        <taxon>Alveolata</taxon>
        <taxon>Dinophyceae</taxon>
        <taxon>Suessiales</taxon>
        <taxon>Symbiodiniaceae</taxon>
        <taxon>Cladocopium</taxon>
    </lineage>
</organism>
<sequence length="342" mass="39710">MCLVRKPAFVQEFGFVRVHPAMFGWFRIHSMYCYDVNLFRDRWLGPPGALEAFWNAQRSNPWFQNHPILSDPDIDLSTVFPVLCHGDDADSHRRRSFTVLTIGSPLTRGRSSWDERFLIYVMDVNRSVPETYDCLDAWVVYSLTELQEGRFMNVDAYGQPYERSLSGPICGPYRGVLFALKGDQKYLQRALKLTTSWVSDKCCMYCDARTSGPNIYTFFGEHAPHRATLKTTNDFIVNGSRPNHWVRCPGFDISMVFTDWLHLVDLALTPEIAASAIVELIKNDDVWQGDTQEERLRQAHVDFARECKRHRISLAREAIENEIMLYKIRPKFHQLLGYYTFV</sequence>
<proteinExistence type="predicted"/>
<evidence type="ECO:0000313" key="1">
    <source>
        <dbReference type="EMBL" id="CAI4004915.1"/>
    </source>
</evidence>
<reference evidence="1" key="1">
    <citation type="submission" date="2022-10" db="EMBL/GenBank/DDBJ databases">
        <authorList>
            <person name="Chen Y."/>
            <person name="Dougan E. K."/>
            <person name="Chan C."/>
            <person name="Rhodes N."/>
            <person name="Thang M."/>
        </authorList>
    </citation>
    <scope>NUCLEOTIDE SEQUENCE</scope>
</reference>
<dbReference type="EMBL" id="CAMXCT010003524">
    <property type="protein sequence ID" value="CAI4004915.1"/>
    <property type="molecule type" value="Genomic_DNA"/>
</dbReference>
<keyword evidence="3" id="KW-1185">Reference proteome</keyword>
<accession>A0A9P1G8J1</accession>
<name>A0A9P1G8J1_9DINO</name>
<dbReference type="AlphaFoldDB" id="A0A9P1G8J1"/>
<dbReference type="Proteomes" id="UP001152797">
    <property type="component" value="Unassembled WGS sequence"/>
</dbReference>
<dbReference type="EMBL" id="CAMXCT030003524">
    <property type="protein sequence ID" value="CAL4792227.1"/>
    <property type="molecule type" value="Genomic_DNA"/>
</dbReference>
<evidence type="ECO:0000313" key="3">
    <source>
        <dbReference type="Proteomes" id="UP001152797"/>
    </source>
</evidence>
<protein>
    <submittedName>
        <fullName evidence="1">Uncharacterized protein</fullName>
    </submittedName>
</protein>
<reference evidence="2" key="2">
    <citation type="submission" date="2024-04" db="EMBL/GenBank/DDBJ databases">
        <authorList>
            <person name="Chen Y."/>
            <person name="Shah S."/>
            <person name="Dougan E. K."/>
            <person name="Thang M."/>
            <person name="Chan C."/>
        </authorList>
    </citation>
    <scope>NUCLEOTIDE SEQUENCE [LARGE SCALE GENOMIC DNA]</scope>
</reference>
<dbReference type="EMBL" id="CAMXCT020003524">
    <property type="protein sequence ID" value="CAL1158290.1"/>
    <property type="molecule type" value="Genomic_DNA"/>
</dbReference>
<comment type="caution">
    <text evidence="1">The sequence shown here is derived from an EMBL/GenBank/DDBJ whole genome shotgun (WGS) entry which is preliminary data.</text>
</comment>
<evidence type="ECO:0000313" key="2">
    <source>
        <dbReference type="EMBL" id="CAL1158290.1"/>
    </source>
</evidence>
<gene>
    <name evidence="1" type="ORF">C1SCF055_LOCUS30679</name>
</gene>
<dbReference type="OrthoDB" id="446089at2759"/>